<dbReference type="InterPro" id="IPR036513">
    <property type="entry name" value="STAS_dom_sf"/>
</dbReference>
<dbReference type="Gene3D" id="3.40.50.10600">
    <property type="entry name" value="SpoIIaa-like domains"/>
    <property type="match status" value="2"/>
</dbReference>
<protein>
    <submittedName>
        <fullName evidence="1">STAS/SEC14 domain-containing protein</fullName>
    </submittedName>
</protein>
<dbReference type="InterPro" id="IPR038396">
    <property type="entry name" value="SpoIIAA-like_sf"/>
</dbReference>
<reference evidence="1 2" key="1">
    <citation type="submission" date="2021-05" db="EMBL/GenBank/DDBJ databases">
        <title>Comparative genomic studies on the polysaccharide-degrading batcterial strains of the Flammeovirga genus.</title>
        <authorList>
            <person name="Zewei F."/>
            <person name="Zheng Z."/>
            <person name="Yu L."/>
            <person name="Ruyue G."/>
            <person name="Yanhong M."/>
            <person name="Yuanyuan C."/>
            <person name="Jingyan G."/>
            <person name="Wenjun H."/>
        </authorList>
    </citation>
    <scope>NUCLEOTIDE SEQUENCE [LARGE SCALE GENOMIC DNA]</scope>
    <source>
        <strain evidence="1 2">YS10</strain>
    </source>
</reference>
<dbReference type="InterPro" id="IPR021866">
    <property type="entry name" value="SpoIIAA-like"/>
</dbReference>
<organism evidence="1 2">
    <name type="scientific">Flammeovirga kamogawensis</name>
    <dbReference type="NCBI Taxonomy" id="373891"/>
    <lineage>
        <taxon>Bacteria</taxon>
        <taxon>Pseudomonadati</taxon>
        <taxon>Bacteroidota</taxon>
        <taxon>Cytophagia</taxon>
        <taxon>Cytophagales</taxon>
        <taxon>Flammeovirgaceae</taxon>
        <taxon>Flammeovirga</taxon>
    </lineage>
</organism>
<dbReference type="SUPFAM" id="SSF52091">
    <property type="entry name" value="SpoIIaa-like"/>
    <property type="match status" value="2"/>
</dbReference>
<dbReference type="Proteomes" id="UP000682802">
    <property type="component" value="Chromosome 1"/>
</dbReference>
<evidence type="ECO:0000313" key="1">
    <source>
        <dbReference type="EMBL" id="QWG09097.1"/>
    </source>
</evidence>
<dbReference type="RefSeq" id="WP_144073001.1">
    <property type="nucleotide sequence ID" value="NZ_CP076128.1"/>
</dbReference>
<dbReference type="Pfam" id="PF11964">
    <property type="entry name" value="SpoIIAA-like"/>
    <property type="match status" value="2"/>
</dbReference>
<dbReference type="EMBL" id="CP076128">
    <property type="protein sequence ID" value="QWG09097.1"/>
    <property type="molecule type" value="Genomic_DNA"/>
</dbReference>
<proteinExistence type="predicted"/>
<accession>A0ABX8H1B1</accession>
<keyword evidence="2" id="KW-1185">Reference proteome</keyword>
<sequence length="248" mass="28065">MITINTSLGAQVLGFTVEGEIDREGINQFYDALAQKAEAGKVKLLGEIKNINGIDSFKSFFDAIQKKIKATQVVEKYAIIGDMDWLKNISGIADFIFPNIPIKYFSSENRDNALIWLLQKEEAFVPGIKKIETDSEDNYLAYKLTGKITPQEYVAIDNEFFQQINSNKPLNLYLEFAGFEGYSSIASAWDDFKTGIKYYSKINKIAIIGTSDWMDILTRVGDVLTPGINIEYFSIDDKDRATTWLNIK</sequence>
<gene>
    <name evidence="1" type="ORF">KM029_09165</name>
</gene>
<name>A0ABX8H1B1_9BACT</name>
<evidence type="ECO:0000313" key="2">
    <source>
        <dbReference type="Proteomes" id="UP000682802"/>
    </source>
</evidence>